<proteinExistence type="inferred from homology"/>
<gene>
    <name evidence="10" type="ORF">PCOR1329_LOCUS62368</name>
</gene>
<evidence type="ECO:0000256" key="1">
    <source>
        <dbReference type="ARBA" id="ARBA00004613"/>
    </source>
</evidence>
<dbReference type="InterPro" id="IPR029058">
    <property type="entry name" value="AB_hydrolase_fold"/>
</dbReference>
<comment type="function">
    <text evidence="9">Involved in degradation of plant cell walls. Hydrolyzes the feruloyl-arabinose ester bond in arabinoxylans, and the feruloyl-galactose ester bond in pectin. Active against paranitrophenyl-acetate, methyl ferulate and wheat arabinoxylan.</text>
</comment>
<keyword evidence="11" id="KW-1185">Reference proteome</keyword>
<dbReference type="PANTHER" id="PTHR38050:SF1">
    <property type="entry name" value="FERULOYL ESTERASE C"/>
    <property type="match status" value="1"/>
</dbReference>
<evidence type="ECO:0000256" key="2">
    <source>
        <dbReference type="ARBA" id="ARBA00010278"/>
    </source>
</evidence>
<dbReference type="EMBL" id="CAUYUJ010017874">
    <property type="protein sequence ID" value="CAK0878693.1"/>
    <property type="molecule type" value="Genomic_DNA"/>
</dbReference>
<accession>A0ABN9VYF1</accession>
<reference evidence="10" key="1">
    <citation type="submission" date="2023-10" db="EMBL/GenBank/DDBJ databases">
        <authorList>
            <person name="Chen Y."/>
            <person name="Shah S."/>
            <person name="Dougan E. K."/>
            <person name="Thang M."/>
            <person name="Chan C."/>
        </authorList>
    </citation>
    <scope>NUCLEOTIDE SEQUENCE [LARGE SCALE GENOMIC DNA]</scope>
</reference>
<evidence type="ECO:0008006" key="12">
    <source>
        <dbReference type="Google" id="ProtNLM"/>
    </source>
</evidence>
<name>A0ABN9VYF1_9DINO</name>
<evidence type="ECO:0000256" key="9">
    <source>
        <dbReference type="ARBA" id="ARBA00025250"/>
    </source>
</evidence>
<keyword evidence="4" id="KW-0858">Xylan degradation</keyword>
<evidence type="ECO:0000256" key="3">
    <source>
        <dbReference type="ARBA" id="ARBA00022525"/>
    </source>
</evidence>
<evidence type="ECO:0000256" key="4">
    <source>
        <dbReference type="ARBA" id="ARBA00022651"/>
    </source>
</evidence>
<comment type="subcellular location">
    <subcellularLocation>
        <location evidence="1">Secreted</location>
    </subcellularLocation>
</comment>
<evidence type="ECO:0000256" key="8">
    <source>
        <dbReference type="ARBA" id="ARBA00023326"/>
    </source>
</evidence>
<comment type="caution">
    <text evidence="10">The sequence shown here is derived from an EMBL/GenBank/DDBJ whole genome shotgun (WGS) entry which is preliminary data.</text>
</comment>
<dbReference type="Gene3D" id="3.40.50.1820">
    <property type="entry name" value="alpha/beta hydrolase"/>
    <property type="match status" value="1"/>
</dbReference>
<feature type="non-terminal residue" evidence="10">
    <location>
        <position position="240"/>
    </location>
</feature>
<keyword evidence="6" id="KW-0378">Hydrolase</keyword>
<organism evidence="10 11">
    <name type="scientific">Prorocentrum cordatum</name>
    <dbReference type="NCBI Taxonomy" id="2364126"/>
    <lineage>
        <taxon>Eukaryota</taxon>
        <taxon>Sar</taxon>
        <taxon>Alveolata</taxon>
        <taxon>Dinophyceae</taxon>
        <taxon>Prorocentrales</taxon>
        <taxon>Prorocentraceae</taxon>
        <taxon>Prorocentrum</taxon>
    </lineage>
</organism>
<evidence type="ECO:0000256" key="7">
    <source>
        <dbReference type="ARBA" id="ARBA00023277"/>
    </source>
</evidence>
<evidence type="ECO:0000313" key="10">
    <source>
        <dbReference type="EMBL" id="CAK0878693.1"/>
    </source>
</evidence>
<feature type="non-terminal residue" evidence="10">
    <location>
        <position position="1"/>
    </location>
</feature>
<keyword evidence="5" id="KW-0732">Signal</keyword>
<dbReference type="SUPFAM" id="SSF53474">
    <property type="entry name" value="alpha/beta-Hydrolases"/>
    <property type="match status" value="1"/>
</dbReference>
<keyword evidence="3" id="KW-0964">Secreted</keyword>
<keyword evidence="7" id="KW-0119">Carbohydrate metabolism</keyword>
<dbReference type="InterPro" id="IPR043595">
    <property type="entry name" value="FaeB/C/D"/>
</dbReference>
<dbReference type="Proteomes" id="UP001189429">
    <property type="component" value="Unassembled WGS sequence"/>
</dbReference>
<evidence type="ECO:0000256" key="6">
    <source>
        <dbReference type="ARBA" id="ARBA00022801"/>
    </source>
</evidence>
<evidence type="ECO:0000256" key="5">
    <source>
        <dbReference type="ARBA" id="ARBA00022729"/>
    </source>
</evidence>
<keyword evidence="8" id="KW-0624">Polysaccharide degradation</keyword>
<evidence type="ECO:0000313" key="11">
    <source>
        <dbReference type="Proteomes" id="UP001189429"/>
    </source>
</evidence>
<dbReference type="PANTHER" id="PTHR38050">
    <property type="match status" value="1"/>
</dbReference>
<protein>
    <recommendedName>
        <fullName evidence="12">Feruloyl esterase</fullName>
    </recommendedName>
</protein>
<comment type="similarity">
    <text evidence="2">Belongs to the faeC family.</text>
</comment>
<sequence length="240" mass="25112">VGALFPLLCGVTLAAEEACSFEQMTFPLRGFSDHEVEFGGLKRRYVLYAPRNRGDPAVPRPLLILAPDDGLSPQEQVHMAGLVGEAEKGFFAFVALEGLHTEAMPGRREAGVVVDGAAYTQAVLSQVGRLLCLDAARVSCAGFGAGGRLCAAAASELRGLVAAIALVAGLDYPEPDHAGGPVSVLAFHGLKDPVHPFEGQGDLQSIPDAAEAWAKFNSCTSTEEEEGLQDGVTVVRHTGC</sequence>